<feature type="region of interest" description="Disordered" evidence="1">
    <location>
        <begin position="149"/>
        <end position="197"/>
    </location>
</feature>
<protein>
    <submittedName>
        <fullName evidence="2">Uncharacterized protein</fullName>
    </submittedName>
</protein>
<dbReference type="Proteomes" id="UP000317093">
    <property type="component" value="Chromosome"/>
</dbReference>
<name>A0A518AYY6_9BACT</name>
<sequence>MRYVILALACIPIGCAAIIAKKVPLQARLCGQDKHIHGFRYYTGRPYLAVPEKIVLDSVSRVGILGYNKVNASSTAGHGEESNQTIEVYLKIVDPHDGTPCYYDSHGVKVDHVNEGNFVAFTRGKSLKDQIAALGDKGPRLAGISANVSGEEQVDGGQPRADGDQSQGEPHRRTSNEKATEEDPPEPTLPKTPEDPIEKIQVVILPDFEEQIAIKDCNFAAKSSYGLEFKDGWQLKKVNGSFDSTEVPVALLDTIKTALGGSSSSEMKSSSTPTKSATGTTSGDSTAEEAMLGRTVAAVLVERTYIPPGVYRLNKPSEMQTAVPCVGLLTDIGLTVEHESFLQVISGL</sequence>
<dbReference type="EMBL" id="CP036279">
    <property type="protein sequence ID" value="QDU59943.1"/>
    <property type="molecule type" value="Genomic_DNA"/>
</dbReference>
<feature type="compositionally biased region" description="Low complexity" evidence="1">
    <location>
        <begin position="262"/>
        <end position="285"/>
    </location>
</feature>
<feature type="compositionally biased region" description="Basic and acidic residues" evidence="1">
    <location>
        <begin position="169"/>
        <end position="181"/>
    </location>
</feature>
<accession>A0A518AYY6</accession>
<dbReference type="RefSeq" id="WP_145255016.1">
    <property type="nucleotide sequence ID" value="NZ_CP036279.1"/>
</dbReference>
<gene>
    <name evidence="2" type="ORF">Pan216_07780</name>
</gene>
<evidence type="ECO:0000313" key="2">
    <source>
        <dbReference type="EMBL" id="QDU59943.1"/>
    </source>
</evidence>
<reference evidence="2 3" key="1">
    <citation type="submission" date="2019-02" db="EMBL/GenBank/DDBJ databases">
        <title>Deep-cultivation of Planctomycetes and their phenomic and genomic characterization uncovers novel biology.</title>
        <authorList>
            <person name="Wiegand S."/>
            <person name="Jogler M."/>
            <person name="Boedeker C."/>
            <person name="Pinto D."/>
            <person name="Vollmers J."/>
            <person name="Rivas-Marin E."/>
            <person name="Kohn T."/>
            <person name="Peeters S.H."/>
            <person name="Heuer A."/>
            <person name="Rast P."/>
            <person name="Oberbeckmann S."/>
            <person name="Bunk B."/>
            <person name="Jeske O."/>
            <person name="Meyerdierks A."/>
            <person name="Storesund J.E."/>
            <person name="Kallscheuer N."/>
            <person name="Luecker S."/>
            <person name="Lage O.M."/>
            <person name="Pohl T."/>
            <person name="Merkel B.J."/>
            <person name="Hornburger P."/>
            <person name="Mueller R.-W."/>
            <person name="Bruemmer F."/>
            <person name="Labrenz M."/>
            <person name="Spormann A.M."/>
            <person name="Op den Camp H."/>
            <person name="Overmann J."/>
            <person name="Amann R."/>
            <person name="Jetten M.S.M."/>
            <person name="Mascher T."/>
            <person name="Medema M.H."/>
            <person name="Devos D.P."/>
            <person name="Kaster A.-K."/>
            <person name="Ovreas L."/>
            <person name="Rohde M."/>
            <person name="Galperin M.Y."/>
            <person name="Jogler C."/>
        </authorList>
    </citation>
    <scope>NUCLEOTIDE SEQUENCE [LARGE SCALE GENOMIC DNA]</scope>
    <source>
        <strain evidence="2 3">Pan216</strain>
    </source>
</reference>
<feature type="region of interest" description="Disordered" evidence="1">
    <location>
        <begin position="260"/>
        <end position="288"/>
    </location>
</feature>
<evidence type="ECO:0000313" key="3">
    <source>
        <dbReference type="Proteomes" id="UP000317093"/>
    </source>
</evidence>
<proteinExistence type="predicted"/>
<dbReference type="KEGG" id="knv:Pan216_07780"/>
<evidence type="ECO:0000256" key="1">
    <source>
        <dbReference type="SAM" id="MobiDB-lite"/>
    </source>
</evidence>
<dbReference type="AlphaFoldDB" id="A0A518AYY6"/>
<keyword evidence="3" id="KW-1185">Reference proteome</keyword>
<organism evidence="2 3">
    <name type="scientific">Kolteria novifilia</name>
    <dbReference type="NCBI Taxonomy" id="2527975"/>
    <lineage>
        <taxon>Bacteria</taxon>
        <taxon>Pseudomonadati</taxon>
        <taxon>Planctomycetota</taxon>
        <taxon>Planctomycetia</taxon>
        <taxon>Kolteriales</taxon>
        <taxon>Kolteriaceae</taxon>
        <taxon>Kolteria</taxon>
    </lineage>
</organism>